<dbReference type="InterPro" id="IPR009683">
    <property type="entry name" value="Extensin-like_C"/>
</dbReference>
<evidence type="ECO:0000256" key="2">
    <source>
        <dbReference type="SAM" id="SignalP"/>
    </source>
</evidence>
<comment type="caution">
    <text evidence="4">The sequence shown here is derived from an EMBL/GenBank/DDBJ whole genome shotgun (WGS) entry which is preliminary data.</text>
</comment>
<evidence type="ECO:0000313" key="5">
    <source>
        <dbReference type="Proteomes" id="UP000238338"/>
    </source>
</evidence>
<gene>
    <name evidence="4" type="ORF">LX70_01252</name>
</gene>
<keyword evidence="5" id="KW-1185">Reference proteome</keyword>
<keyword evidence="2" id="KW-0732">Signal</keyword>
<feature type="region of interest" description="Disordered" evidence="1">
    <location>
        <begin position="66"/>
        <end position="100"/>
    </location>
</feature>
<dbReference type="Proteomes" id="UP000238338">
    <property type="component" value="Unassembled WGS sequence"/>
</dbReference>
<evidence type="ECO:0000256" key="1">
    <source>
        <dbReference type="SAM" id="MobiDB-lite"/>
    </source>
</evidence>
<protein>
    <recommendedName>
        <fullName evidence="3">Extensin-like C-terminal domain-containing protein</fullName>
    </recommendedName>
</protein>
<reference evidence="4 5" key="1">
    <citation type="submission" date="2018-02" db="EMBL/GenBank/DDBJ databases">
        <title>Genomic Encyclopedia of Archaeal and Bacterial Type Strains, Phase II (KMG-II): from individual species to whole genera.</title>
        <authorList>
            <person name="Goeker M."/>
        </authorList>
    </citation>
    <scope>NUCLEOTIDE SEQUENCE [LARGE SCALE GENOMIC DNA]</scope>
    <source>
        <strain evidence="4 5">DSM 18921</strain>
    </source>
</reference>
<feature type="domain" description="Extensin-like C-terminal" evidence="3">
    <location>
        <begin position="162"/>
        <end position="316"/>
    </location>
</feature>
<sequence>MRRAFCALVLALMPGLALATPPETSPRPMARLSQGGAVPGIVPVTLPMAPPPGLTAVAPVIRAVPGARPAPRPMRQATPQPLRPRTRPEGTRATPTPGLTVKAPSHLAVLVALRPPMRPAGLARTARKAAYMAQPLPGAIAGRKGAVCGDPAIRGVAIAPIAAKVKGCGLKEGVRVTSVAGVRLSTPANIDCTTAKALKTWVERSAIPAVGKRGGGLAALTVAASYSCRTRNNQPGAKVSEHGRGRAIDISGFVLANGKSASVLKGWGNGAAGKSLAAMRKGACGPFTTVLGPGSDRFHRDHLHLDTTRGRGPYCR</sequence>
<evidence type="ECO:0000313" key="4">
    <source>
        <dbReference type="EMBL" id="PQV57448.1"/>
    </source>
</evidence>
<dbReference type="Pfam" id="PF06904">
    <property type="entry name" value="Extensin-like_C"/>
    <property type="match status" value="1"/>
</dbReference>
<feature type="compositionally biased region" description="Low complexity" evidence="1">
    <location>
        <begin position="66"/>
        <end position="79"/>
    </location>
</feature>
<feature type="chain" id="PRO_5015460839" description="Extensin-like C-terminal domain-containing protein" evidence="2">
    <location>
        <begin position="20"/>
        <end position="316"/>
    </location>
</feature>
<dbReference type="RefSeq" id="WP_170076133.1">
    <property type="nucleotide sequence ID" value="NZ_PVEP01000002.1"/>
</dbReference>
<evidence type="ECO:0000259" key="3">
    <source>
        <dbReference type="Pfam" id="PF06904"/>
    </source>
</evidence>
<dbReference type="AlphaFoldDB" id="A0A2S8S9Q0"/>
<accession>A0A2S8S9Q0</accession>
<feature type="signal peptide" evidence="2">
    <location>
        <begin position="1"/>
        <end position="19"/>
    </location>
</feature>
<organism evidence="4 5">
    <name type="scientific">Albidovulum denitrificans</name>
    <dbReference type="NCBI Taxonomy" id="404881"/>
    <lineage>
        <taxon>Bacteria</taxon>
        <taxon>Pseudomonadati</taxon>
        <taxon>Pseudomonadota</taxon>
        <taxon>Alphaproteobacteria</taxon>
        <taxon>Rhodobacterales</taxon>
        <taxon>Paracoccaceae</taxon>
        <taxon>Albidovulum</taxon>
    </lineage>
</organism>
<proteinExistence type="predicted"/>
<name>A0A2S8S9Q0_9RHOB</name>
<dbReference type="EMBL" id="PVEP01000002">
    <property type="protein sequence ID" value="PQV57448.1"/>
    <property type="molecule type" value="Genomic_DNA"/>
</dbReference>